<feature type="transmembrane region" description="Helical" evidence="7">
    <location>
        <begin position="150"/>
        <end position="173"/>
    </location>
</feature>
<organism evidence="9 10">
    <name type="scientific">Solirubrobacter phytolaccae</name>
    <dbReference type="NCBI Taxonomy" id="1404360"/>
    <lineage>
        <taxon>Bacteria</taxon>
        <taxon>Bacillati</taxon>
        <taxon>Actinomycetota</taxon>
        <taxon>Thermoleophilia</taxon>
        <taxon>Solirubrobacterales</taxon>
        <taxon>Solirubrobacteraceae</taxon>
        <taxon>Solirubrobacter</taxon>
    </lineage>
</organism>
<reference evidence="9" key="1">
    <citation type="submission" date="2022-10" db="EMBL/GenBank/DDBJ databases">
        <title>The WGS of Solirubrobacter phytolaccae KCTC 29190.</title>
        <authorList>
            <person name="Jiang Z."/>
        </authorList>
    </citation>
    <scope>NUCLEOTIDE SEQUENCE</scope>
    <source>
        <strain evidence="9">KCTC 29190</strain>
    </source>
</reference>
<feature type="transmembrane region" description="Helical" evidence="7">
    <location>
        <begin position="256"/>
        <end position="281"/>
    </location>
</feature>
<feature type="transmembrane region" description="Helical" evidence="7">
    <location>
        <begin position="12"/>
        <end position="34"/>
    </location>
</feature>
<keyword evidence="2 7" id="KW-0813">Transport</keyword>
<dbReference type="SUPFAM" id="SSF161098">
    <property type="entry name" value="MetI-like"/>
    <property type="match status" value="1"/>
</dbReference>
<feature type="transmembrane region" description="Helical" evidence="7">
    <location>
        <begin position="69"/>
        <end position="90"/>
    </location>
</feature>
<feature type="domain" description="ABC transmembrane type-1" evidence="8">
    <location>
        <begin position="65"/>
        <end position="277"/>
    </location>
</feature>
<proteinExistence type="inferred from homology"/>
<dbReference type="PANTHER" id="PTHR30193">
    <property type="entry name" value="ABC TRANSPORTER PERMEASE PROTEIN"/>
    <property type="match status" value="1"/>
</dbReference>
<feature type="transmembrane region" description="Helical" evidence="7">
    <location>
        <begin position="194"/>
        <end position="213"/>
    </location>
</feature>
<name>A0A9X3NBL6_9ACTN</name>
<dbReference type="GO" id="GO:0005886">
    <property type="term" value="C:plasma membrane"/>
    <property type="evidence" value="ECO:0007669"/>
    <property type="project" value="UniProtKB-SubCell"/>
</dbReference>
<dbReference type="PROSITE" id="PS50928">
    <property type="entry name" value="ABC_TM1"/>
    <property type="match status" value="1"/>
</dbReference>
<dbReference type="InterPro" id="IPR051393">
    <property type="entry name" value="ABC_transporter_permease"/>
</dbReference>
<keyword evidence="4 7" id="KW-0812">Transmembrane</keyword>
<gene>
    <name evidence="9" type="ORF">OJ997_23940</name>
</gene>
<dbReference type="RefSeq" id="WP_270027772.1">
    <property type="nucleotide sequence ID" value="NZ_JAPDDP010000052.1"/>
</dbReference>
<dbReference type="InterPro" id="IPR035906">
    <property type="entry name" value="MetI-like_sf"/>
</dbReference>
<evidence type="ECO:0000256" key="1">
    <source>
        <dbReference type="ARBA" id="ARBA00004651"/>
    </source>
</evidence>
<dbReference type="InterPro" id="IPR000515">
    <property type="entry name" value="MetI-like"/>
</dbReference>
<dbReference type="Gene3D" id="1.10.3720.10">
    <property type="entry name" value="MetI-like"/>
    <property type="match status" value="1"/>
</dbReference>
<keyword evidence="3" id="KW-1003">Cell membrane</keyword>
<dbReference type="AlphaFoldDB" id="A0A9X3NBL6"/>
<dbReference type="GO" id="GO:0055085">
    <property type="term" value="P:transmembrane transport"/>
    <property type="evidence" value="ECO:0007669"/>
    <property type="project" value="InterPro"/>
</dbReference>
<sequence length="290" mass="31577">MSERRQLGLMLAPYVVGALLLFVVPAAYSIALALTDADLLTPSRFVGTANFEELAFDDPIVPGVLWRSALFVVIAVPLRLAVATTLALMLHARARGVHAGRTFAFLPSVIPDAAWAMVWLFLLNPVYGPVNWLLGLLGIAPVSWFSNGTAAFFAIVLMLAFTVGEAFIVALAARQELPRELYAVARLEGARPWFVLRTVTLPLMAPVLTLLAVRDVAVSLQATFTATYLLTDGGPDRATLFLPIYSFDMGFELLRYGYASAMMLLGFLGCLALALAQFGLVRRWRLGVTR</sequence>
<keyword evidence="5 7" id="KW-1133">Transmembrane helix</keyword>
<dbReference type="Pfam" id="PF00528">
    <property type="entry name" value="BPD_transp_1"/>
    <property type="match status" value="1"/>
</dbReference>
<evidence type="ECO:0000313" key="9">
    <source>
        <dbReference type="EMBL" id="MDA0183383.1"/>
    </source>
</evidence>
<keyword evidence="6 7" id="KW-0472">Membrane</keyword>
<evidence type="ECO:0000256" key="2">
    <source>
        <dbReference type="ARBA" id="ARBA00022448"/>
    </source>
</evidence>
<protein>
    <submittedName>
        <fullName evidence="9">Sugar ABC transporter permease</fullName>
    </submittedName>
</protein>
<evidence type="ECO:0000256" key="6">
    <source>
        <dbReference type="ARBA" id="ARBA00023136"/>
    </source>
</evidence>
<evidence type="ECO:0000256" key="4">
    <source>
        <dbReference type="ARBA" id="ARBA00022692"/>
    </source>
</evidence>
<evidence type="ECO:0000256" key="7">
    <source>
        <dbReference type="RuleBase" id="RU363032"/>
    </source>
</evidence>
<evidence type="ECO:0000256" key="5">
    <source>
        <dbReference type="ARBA" id="ARBA00022989"/>
    </source>
</evidence>
<comment type="caution">
    <text evidence="9">The sequence shown here is derived from an EMBL/GenBank/DDBJ whole genome shotgun (WGS) entry which is preliminary data.</text>
</comment>
<comment type="similarity">
    <text evidence="7">Belongs to the binding-protein-dependent transport system permease family.</text>
</comment>
<dbReference type="PANTHER" id="PTHR30193:SF37">
    <property type="entry name" value="INNER MEMBRANE ABC TRANSPORTER PERMEASE PROTEIN YCJO"/>
    <property type="match status" value="1"/>
</dbReference>
<dbReference type="Proteomes" id="UP001147653">
    <property type="component" value="Unassembled WGS sequence"/>
</dbReference>
<keyword evidence="10" id="KW-1185">Reference proteome</keyword>
<comment type="subcellular location">
    <subcellularLocation>
        <location evidence="1 7">Cell membrane</location>
        <topology evidence="1 7">Multi-pass membrane protein</topology>
    </subcellularLocation>
</comment>
<dbReference type="EMBL" id="JAPDDP010000052">
    <property type="protein sequence ID" value="MDA0183383.1"/>
    <property type="molecule type" value="Genomic_DNA"/>
</dbReference>
<evidence type="ECO:0000259" key="8">
    <source>
        <dbReference type="PROSITE" id="PS50928"/>
    </source>
</evidence>
<dbReference type="CDD" id="cd06261">
    <property type="entry name" value="TM_PBP2"/>
    <property type="match status" value="1"/>
</dbReference>
<evidence type="ECO:0000313" key="10">
    <source>
        <dbReference type="Proteomes" id="UP001147653"/>
    </source>
</evidence>
<evidence type="ECO:0000256" key="3">
    <source>
        <dbReference type="ARBA" id="ARBA00022475"/>
    </source>
</evidence>
<accession>A0A9X3NBL6</accession>